<dbReference type="SUPFAM" id="SSF54695">
    <property type="entry name" value="POZ domain"/>
    <property type="match status" value="1"/>
</dbReference>
<dbReference type="InterPro" id="IPR043380">
    <property type="entry name" value="Gcl-like"/>
</dbReference>
<name>A0A812D6I8_ACAPH</name>
<dbReference type="CDD" id="cd18495">
    <property type="entry name" value="BACK_GCL"/>
    <property type="match status" value="1"/>
</dbReference>
<accession>A0A812D6I8</accession>
<dbReference type="AlphaFoldDB" id="A0A812D6I8"/>
<feature type="compositionally biased region" description="Polar residues" evidence="2">
    <location>
        <begin position="461"/>
        <end position="483"/>
    </location>
</feature>
<reference evidence="4" key="1">
    <citation type="submission" date="2021-01" db="EMBL/GenBank/DDBJ databases">
        <authorList>
            <person name="Li R."/>
            <person name="Bekaert M."/>
        </authorList>
    </citation>
    <scope>NUCLEOTIDE SEQUENCE</scope>
    <source>
        <strain evidence="4">Farmed</strain>
    </source>
</reference>
<feature type="domain" description="BTB" evidence="3">
    <location>
        <begin position="58"/>
        <end position="128"/>
    </location>
</feature>
<organism evidence="4 5">
    <name type="scientific">Acanthosepion pharaonis</name>
    <name type="common">Pharaoh cuttlefish</name>
    <name type="synonym">Sepia pharaonis</name>
    <dbReference type="NCBI Taxonomy" id="158019"/>
    <lineage>
        <taxon>Eukaryota</taxon>
        <taxon>Metazoa</taxon>
        <taxon>Spiralia</taxon>
        <taxon>Lophotrochozoa</taxon>
        <taxon>Mollusca</taxon>
        <taxon>Cephalopoda</taxon>
        <taxon>Coleoidea</taxon>
        <taxon>Decapodiformes</taxon>
        <taxon>Sepiida</taxon>
        <taxon>Sepiina</taxon>
        <taxon>Sepiidae</taxon>
        <taxon>Acanthosepion</taxon>
    </lineage>
</organism>
<dbReference type="OrthoDB" id="6359943at2759"/>
<dbReference type="PROSITE" id="PS50097">
    <property type="entry name" value="BTB"/>
    <property type="match status" value="1"/>
</dbReference>
<evidence type="ECO:0000313" key="4">
    <source>
        <dbReference type="EMBL" id="CAE1290625.1"/>
    </source>
</evidence>
<evidence type="ECO:0000313" key="5">
    <source>
        <dbReference type="Proteomes" id="UP000597762"/>
    </source>
</evidence>
<dbReference type="InterPro" id="IPR011333">
    <property type="entry name" value="SKP1/BTB/POZ_sf"/>
</dbReference>
<dbReference type="PANTHER" id="PTHR23231">
    <property type="entry name" value="GERM CELL-LESS PROTEIN"/>
    <property type="match status" value="1"/>
</dbReference>
<gene>
    <name evidence="4" type="ORF">SPHA_48298</name>
</gene>
<dbReference type="Proteomes" id="UP000597762">
    <property type="component" value="Unassembled WGS sequence"/>
</dbReference>
<sequence length="499" mass="57376">MGNAFSFVGHKRGEGGVKRKQEALTIESDTDLNLPKRRKLKSTTKHIYDTLFLNGEGSDITIRALGRDWHLHKVYISQSEYFSCMFNGSWRESTEAIIEIDIPDPNIDIEALNITFGSLYNENFWTYKKVEELIQQCGSVMKDTISSSTVCKYYTGAVMYGVDDVKLECVQWLHRNLLSLRDVNLLKEISCELMEEIVGSPDLYVLQVELDVYTLVKKWLYLQLFPSYSGDMTSLAEKMNYFEELATDDKSFYYLKTSEGSKYIRVFSKVRFHHIVNDMQSVRSLNADHIIPPEWLQPYFSYQWNKMLAVDQGLDKGPDDLSEEEFNKSAIRCGRILQKNGKYCWRWTGYSYGFDLLIILTRRGFSFKRNTHSQPYIGSISLQPVRKIFYKLTVTSLDKNGMIKYTKSTGMKSLRFFPDEDVSVLTLDEAATFPLHVCFNIVYVSPCDSVPVPTLPIPVHDSSQTENSEQQTTFQKSRASSSHCEPPLRPESLLSNSTV</sequence>
<dbReference type="InterPro" id="IPR000210">
    <property type="entry name" value="BTB/POZ_dom"/>
</dbReference>
<proteinExistence type="predicted"/>
<feature type="region of interest" description="Disordered" evidence="2">
    <location>
        <begin position="458"/>
        <end position="499"/>
    </location>
</feature>
<dbReference type="PANTHER" id="PTHR23231:SF17">
    <property type="entry name" value="BTB DOMAIN-CONTAINING PROTEIN"/>
    <property type="match status" value="1"/>
</dbReference>
<dbReference type="EMBL" id="CAHIKZ030002674">
    <property type="protein sequence ID" value="CAE1290625.1"/>
    <property type="molecule type" value="Genomic_DNA"/>
</dbReference>
<evidence type="ECO:0000259" key="3">
    <source>
        <dbReference type="PROSITE" id="PS50097"/>
    </source>
</evidence>
<keyword evidence="5" id="KW-1185">Reference proteome</keyword>
<dbReference type="GO" id="GO:0007281">
    <property type="term" value="P:germ cell development"/>
    <property type="evidence" value="ECO:0007669"/>
    <property type="project" value="InterPro"/>
</dbReference>
<evidence type="ECO:0000256" key="1">
    <source>
        <dbReference type="ARBA" id="ARBA00022473"/>
    </source>
</evidence>
<dbReference type="Gene3D" id="3.30.710.10">
    <property type="entry name" value="Potassium Channel Kv1.1, Chain A"/>
    <property type="match status" value="1"/>
</dbReference>
<protein>
    <submittedName>
        <fullName evidence="4">BTBD13</fullName>
    </submittedName>
</protein>
<evidence type="ECO:0000256" key="2">
    <source>
        <dbReference type="SAM" id="MobiDB-lite"/>
    </source>
</evidence>
<comment type="caution">
    <text evidence="4">The sequence shown here is derived from an EMBL/GenBank/DDBJ whole genome shotgun (WGS) entry which is preliminary data.</text>
</comment>
<keyword evidence="1" id="KW-0217">Developmental protein</keyword>
<dbReference type="Pfam" id="PF00651">
    <property type="entry name" value="BTB"/>
    <property type="match status" value="1"/>
</dbReference>